<dbReference type="KEGG" id="lck:HN018_08410"/>
<dbReference type="Pfam" id="PF01812">
    <property type="entry name" value="5-FTHF_cyc-lig"/>
    <property type="match status" value="1"/>
</dbReference>
<dbReference type="EMBL" id="CP053708">
    <property type="protein sequence ID" value="QKE90070.1"/>
    <property type="molecule type" value="Genomic_DNA"/>
</dbReference>
<dbReference type="GO" id="GO:0030272">
    <property type="term" value="F:5-formyltetrahydrofolate cyclo-ligase activity"/>
    <property type="evidence" value="ECO:0007669"/>
    <property type="project" value="UniProtKB-EC"/>
</dbReference>
<dbReference type="GO" id="GO:0046872">
    <property type="term" value="F:metal ion binding"/>
    <property type="evidence" value="ECO:0007669"/>
    <property type="project" value="UniProtKB-KW"/>
</dbReference>
<keyword evidence="7" id="KW-1185">Reference proteome</keyword>
<sequence length="198" mass="21212">MSLTEPRDAKRSLRALMRARTAASAHALIDAVLALALPADAILAGVIPLPSEPDLMPAWHELHRRGHVVVFPETTPAGKALLFRHWQPGSSLLAGRFGTVHPDGLEAVPDIVFVPLLAWDRRLARIGYGGGYYDRTLAGLPGAVAIGFGFAQQEVASVPTGPYDVPLDAMVTDRGVVTAGDRSFADTVSGRHRRPQRS</sequence>
<evidence type="ECO:0000256" key="4">
    <source>
        <dbReference type="PIRSR" id="PIRSR006806-1"/>
    </source>
</evidence>
<keyword evidence="5" id="KW-0479">Metal-binding</keyword>
<dbReference type="InterPro" id="IPR002698">
    <property type="entry name" value="FTHF_cligase"/>
</dbReference>
<feature type="binding site" evidence="4">
    <location>
        <begin position="125"/>
        <end position="133"/>
    </location>
    <ligand>
        <name>ATP</name>
        <dbReference type="ChEBI" id="CHEBI:30616"/>
    </ligand>
</feature>
<reference evidence="6 7" key="1">
    <citation type="journal article" date="2014" name="World J. Microbiol. Biotechnol.">
        <title>Biodiversity and physiological characteristics of Antarctic and Arctic lichens-associated bacteria.</title>
        <authorList>
            <person name="Lee Y.M."/>
            <person name="Kim E.H."/>
            <person name="Lee H.K."/>
            <person name="Hong S.G."/>
        </authorList>
    </citation>
    <scope>NUCLEOTIDE SEQUENCE [LARGE SCALE GENOMIC DNA]</scope>
    <source>
        <strain evidence="6 7">PAMC 26569</strain>
    </source>
</reference>
<dbReference type="Gene3D" id="3.40.50.10420">
    <property type="entry name" value="NagB/RpiA/CoA transferase-like"/>
    <property type="match status" value="1"/>
</dbReference>
<dbReference type="RefSeq" id="WP_171835980.1">
    <property type="nucleotide sequence ID" value="NZ_CP053708.1"/>
</dbReference>
<keyword evidence="6" id="KW-0436">Ligase</keyword>
<evidence type="ECO:0000256" key="3">
    <source>
        <dbReference type="ARBA" id="ARBA00022840"/>
    </source>
</evidence>
<keyword evidence="5" id="KW-0460">Magnesium</keyword>
<dbReference type="GO" id="GO:0009396">
    <property type="term" value="P:folic acid-containing compound biosynthetic process"/>
    <property type="evidence" value="ECO:0007669"/>
    <property type="project" value="TreeGrafter"/>
</dbReference>
<organism evidence="6 7">
    <name type="scientific">Lichenicola cladoniae</name>
    <dbReference type="NCBI Taxonomy" id="1484109"/>
    <lineage>
        <taxon>Bacteria</taxon>
        <taxon>Pseudomonadati</taxon>
        <taxon>Pseudomonadota</taxon>
        <taxon>Alphaproteobacteria</taxon>
        <taxon>Acetobacterales</taxon>
        <taxon>Acetobacteraceae</taxon>
        <taxon>Lichenicola</taxon>
    </lineage>
</organism>
<evidence type="ECO:0000256" key="5">
    <source>
        <dbReference type="RuleBase" id="RU361279"/>
    </source>
</evidence>
<accession>A0A6M8HP62</accession>
<dbReference type="AlphaFoldDB" id="A0A6M8HP62"/>
<dbReference type="PANTHER" id="PTHR23407:SF1">
    <property type="entry name" value="5-FORMYLTETRAHYDROFOLATE CYCLO-LIGASE"/>
    <property type="match status" value="1"/>
</dbReference>
<comment type="catalytic activity">
    <reaction evidence="5">
        <text>(6S)-5-formyl-5,6,7,8-tetrahydrofolate + ATP = (6R)-5,10-methenyltetrahydrofolate + ADP + phosphate</text>
        <dbReference type="Rhea" id="RHEA:10488"/>
        <dbReference type="ChEBI" id="CHEBI:30616"/>
        <dbReference type="ChEBI" id="CHEBI:43474"/>
        <dbReference type="ChEBI" id="CHEBI:57455"/>
        <dbReference type="ChEBI" id="CHEBI:57457"/>
        <dbReference type="ChEBI" id="CHEBI:456216"/>
        <dbReference type="EC" id="6.3.3.2"/>
    </reaction>
</comment>
<proteinExistence type="inferred from homology"/>
<dbReference type="EC" id="6.3.3.2" evidence="5"/>
<name>A0A6M8HP62_9PROT</name>
<comment type="similarity">
    <text evidence="1 5">Belongs to the 5-formyltetrahydrofolate cyclo-ligase family.</text>
</comment>
<dbReference type="PIRSF" id="PIRSF006806">
    <property type="entry name" value="FTHF_cligase"/>
    <property type="match status" value="1"/>
</dbReference>
<keyword evidence="2 4" id="KW-0547">Nucleotide-binding</keyword>
<feature type="binding site" evidence="4">
    <location>
        <position position="47"/>
    </location>
    <ligand>
        <name>substrate</name>
    </ligand>
</feature>
<dbReference type="PANTHER" id="PTHR23407">
    <property type="entry name" value="ATPASE INHIBITOR/5-FORMYLTETRAHYDROFOLATE CYCLO-LIGASE"/>
    <property type="match status" value="1"/>
</dbReference>
<dbReference type="GO" id="GO:0035999">
    <property type="term" value="P:tetrahydrofolate interconversion"/>
    <property type="evidence" value="ECO:0007669"/>
    <property type="project" value="TreeGrafter"/>
</dbReference>
<evidence type="ECO:0000313" key="7">
    <source>
        <dbReference type="Proteomes" id="UP000500767"/>
    </source>
</evidence>
<dbReference type="InterPro" id="IPR037171">
    <property type="entry name" value="NagB/RpiA_transferase-like"/>
</dbReference>
<dbReference type="InterPro" id="IPR024185">
    <property type="entry name" value="FTHF_cligase-like_sf"/>
</dbReference>
<gene>
    <name evidence="6" type="ORF">HN018_08410</name>
</gene>
<dbReference type="SUPFAM" id="SSF100950">
    <property type="entry name" value="NagB/RpiA/CoA transferase-like"/>
    <property type="match status" value="1"/>
</dbReference>
<dbReference type="GO" id="GO:0005524">
    <property type="term" value="F:ATP binding"/>
    <property type="evidence" value="ECO:0007669"/>
    <property type="project" value="UniProtKB-KW"/>
</dbReference>
<protein>
    <recommendedName>
        <fullName evidence="5">5-formyltetrahydrofolate cyclo-ligase</fullName>
        <ecNumber evidence="5">6.3.3.2</ecNumber>
    </recommendedName>
</protein>
<evidence type="ECO:0000313" key="6">
    <source>
        <dbReference type="EMBL" id="QKE90070.1"/>
    </source>
</evidence>
<keyword evidence="3 4" id="KW-0067">ATP-binding</keyword>
<feature type="binding site" evidence="4">
    <location>
        <position position="52"/>
    </location>
    <ligand>
        <name>substrate</name>
    </ligand>
</feature>
<dbReference type="NCBIfam" id="TIGR02727">
    <property type="entry name" value="MTHFS_bact"/>
    <property type="match status" value="1"/>
</dbReference>
<evidence type="ECO:0000256" key="1">
    <source>
        <dbReference type="ARBA" id="ARBA00010638"/>
    </source>
</evidence>
<comment type="cofactor">
    <cofactor evidence="5">
        <name>Mg(2+)</name>
        <dbReference type="ChEBI" id="CHEBI:18420"/>
    </cofactor>
</comment>
<evidence type="ECO:0000256" key="2">
    <source>
        <dbReference type="ARBA" id="ARBA00022741"/>
    </source>
</evidence>
<dbReference type="Proteomes" id="UP000500767">
    <property type="component" value="Chromosome"/>
</dbReference>